<dbReference type="OrthoDB" id="5460329at2"/>
<accession>B6WSR6</accession>
<evidence type="ECO:0000313" key="2">
    <source>
        <dbReference type="Proteomes" id="UP000003676"/>
    </source>
</evidence>
<dbReference type="HOGENOM" id="CLU_194617_0_1_7"/>
<comment type="caution">
    <text evidence="1">The sequence shown here is derived from an EMBL/GenBank/DDBJ whole genome shotgun (WGS) entry which is preliminary data.</text>
</comment>
<proteinExistence type="predicted"/>
<evidence type="ECO:0008006" key="3">
    <source>
        <dbReference type="Google" id="ProtNLM"/>
    </source>
</evidence>
<dbReference type="eggNOG" id="ENOG5033AC3">
    <property type="taxonomic scope" value="Bacteria"/>
</dbReference>
<dbReference type="EMBL" id="ABXU01000029">
    <property type="protein sequence ID" value="EEB33828.1"/>
    <property type="molecule type" value="Genomic_DNA"/>
</dbReference>
<reference evidence="1 2" key="2">
    <citation type="submission" date="2008-10" db="EMBL/GenBank/DDBJ databases">
        <authorList>
            <person name="Fulton L."/>
            <person name="Clifton S."/>
            <person name="Fulton B."/>
            <person name="Xu J."/>
            <person name="Minx P."/>
            <person name="Pepin K.H."/>
            <person name="Johnson M."/>
            <person name="Bhonagiri V."/>
            <person name="Nash W.E."/>
            <person name="Mardis E.R."/>
            <person name="Wilson R.K."/>
        </authorList>
    </citation>
    <scope>NUCLEOTIDE SEQUENCE [LARGE SCALE GENOMIC DNA]</scope>
    <source>
        <strain evidence="1 2">ATCC 29098</strain>
    </source>
</reference>
<reference evidence="1 2" key="1">
    <citation type="submission" date="2008-10" db="EMBL/GenBank/DDBJ databases">
        <title>Draft genome sequence of Desulvovibrio piger (ATCC 29098).</title>
        <authorList>
            <person name="Sudarsanam P."/>
            <person name="Ley R."/>
            <person name="Guruge J."/>
            <person name="Turnbaugh P.J."/>
            <person name="Mahowald M."/>
            <person name="Liep D."/>
            <person name="Gordon J."/>
        </authorList>
    </citation>
    <scope>NUCLEOTIDE SEQUENCE [LARGE SCALE GENOMIC DNA]</scope>
    <source>
        <strain evidence="1 2">ATCC 29098</strain>
    </source>
</reference>
<evidence type="ECO:0000313" key="1">
    <source>
        <dbReference type="EMBL" id="EEB33828.1"/>
    </source>
</evidence>
<protein>
    <recommendedName>
        <fullName evidence="3">DUF2635 domain-containing protein</fullName>
    </recommendedName>
</protein>
<sequence length="68" mass="7470">MGVELYVKAAPGLRVPREDAPRRYITDDQPVSVPATAYYLRRLHSGELVSAPQRVAHLAVVTPDAEEA</sequence>
<name>B6WSR6_9BACT</name>
<dbReference type="RefSeq" id="WP_006005570.1">
    <property type="nucleotide sequence ID" value="NZ_DS996355.1"/>
</dbReference>
<organism evidence="1 2">
    <name type="scientific">Desulfovibrio piger ATCC 29098</name>
    <dbReference type="NCBI Taxonomy" id="411464"/>
    <lineage>
        <taxon>Bacteria</taxon>
        <taxon>Pseudomonadati</taxon>
        <taxon>Thermodesulfobacteriota</taxon>
        <taxon>Desulfovibrionia</taxon>
        <taxon>Desulfovibrionales</taxon>
        <taxon>Desulfovibrionaceae</taxon>
        <taxon>Desulfovibrio</taxon>
    </lineage>
</organism>
<dbReference type="Proteomes" id="UP000003676">
    <property type="component" value="Unassembled WGS sequence"/>
</dbReference>
<dbReference type="AlphaFoldDB" id="B6WSR6"/>
<gene>
    <name evidence="1" type="ORF">DESPIG_01118</name>
</gene>